<dbReference type="Gene3D" id="3.40.470.10">
    <property type="entry name" value="Uracil-DNA glycosylase-like domain"/>
    <property type="match status" value="1"/>
</dbReference>
<comment type="caution">
    <text evidence="11">The sequence shown here is derived from an EMBL/GenBank/DDBJ whole genome shotgun (WGS) entry which is preliminary data.</text>
</comment>
<evidence type="ECO:0000256" key="1">
    <source>
        <dbReference type="ARBA" id="ARBA00022485"/>
    </source>
</evidence>
<dbReference type="SMART" id="SM00986">
    <property type="entry name" value="UDG"/>
    <property type="match status" value="1"/>
</dbReference>
<keyword evidence="6" id="KW-0411">Iron-sulfur</keyword>
<dbReference type="GO" id="GO:0046872">
    <property type="term" value="F:metal ion binding"/>
    <property type="evidence" value="ECO:0007669"/>
    <property type="project" value="UniProtKB-KW"/>
</dbReference>
<sequence length="213" mass="23503">MEVTFSGACRQCPRLATFLDEVKLANPDYFAKPVPSFGDKNPTLLVVGLAPGLNGANRTGRPFTGDHAGILLYETLHKFGYATRPTSIDVNDGLKLKECRITNAVKCLPPQNKPETLEIKQCNQYLTSEINSLSKGTVLLALGAIAHKAILMALGLKVKDFAFAHGAKHVLPHGLTLYDSYHCSRYNTQTRRLTPEMFQSVFESISDHLKRDT</sequence>
<evidence type="ECO:0000256" key="8">
    <source>
        <dbReference type="ARBA" id="ARBA00023779"/>
    </source>
</evidence>
<evidence type="ECO:0000256" key="9">
    <source>
        <dbReference type="ARBA" id="ARBA00023887"/>
    </source>
</evidence>
<dbReference type="SUPFAM" id="SSF52141">
    <property type="entry name" value="Uracil-DNA glycosylase-like"/>
    <property type="match status" value="1"/>
</dbReference>
<accession>A0A4R3YED8</accession>
<protein>
    <recommendedName>
        <fullName evidence="9">Type-5 uracil-DNA glycosylase</fullName>
    </recommendedName>
</protein>
<dbReference type="PANTHER" id="PTHR33693:SF3">
    <property type="entry name" value="TYPE-5 URACIL-DNA GLYCOSYLASE"/>
    <property type="match status" value="1"/>
</dbReference>
<evidence type="ECO:0000256" key="6">
    <source>
        <dbReference type="ARBA" id="ARBA00023014"/>
    </source>
</evidence>
<proteinExistence type="inferred from homology"/>
<evidence type="ECO:0000256" key="3">
    <source>
        <dbReference type="ARBA" id="ARBA00022763"/>
    </source>
</evidence>
<dbReference type="GO" id="GO:0051539">
    <property type="term" value="F:4 iron, 4 sulfur cluster binding"/>
    <property type="evidence" value="ECO:0007669"/>
    <property type="project" value="UniProtKB-KW"/>
</dbReference>
<dbReference type="InterPro" id="IPR044147">
    <property type="entry name" value="UdgB-like"/>
</dbReference>
<dbReference type="InterPro" id="IPR005122">
    <property type="entry name" value="Uracil-DNA_glycosylase-like"/>
</dbReference>
<dbReference type="AlphaFoldDB" id="A0A4R3YED8"/>
<evidence type="ECO:0000313" key="12">
    <source>
        <dbReference type="Proteomes" id="UP000295367"/>
    </source>
</evidence>
<dbReference type="CDD" id="cd10031">
    <property type="entry name" value="UDG-F5_TTUDGB_like"/>
    <property type="match status" value="1"/>
</dbReference>
<dbReference type="EMBL" id="SMCO01000001">
    <property type="protein sequence ID" value="TCV90232.1"/>
    <property type="molecule type" value="Genomic_DNA"/>
</dbReference>
<reference evidence="11 12" key="1">
    <citation type="submission" date="2019-03" db="EMBL/GenBank/DDBJ databases">
        <title>Genomic Encyclopedia of Type Strains, Phase IV (KMG-IV): sequencing the most valuable type-strain genomes for metagenomic binning, comparative biology and taxonomic classification.</title>
        <authorList>
            <person name="Goeker M."/>
        </authorList>
    </citation>
    <scope>NUCLEOTIDE SEQUENCE [LARGE SCALE GENOMIC DNA]</scope>
    <source>
        <strain evidence="11 12">DSM 100309</strain>
    </source>
</reference>
<dbReference type="GO" id="GO:0033958">
    <property type="term" value="F:DNA-deoxyinosine glycosylase activity"/>
    <property type="evidence" value="ECO:0007669"/>
    <property type="project" value="InterPro"/>
</dbReference>
<keyword evidence="3" id="KW-0227">DNA damage</keyword>
<dbReference type="PANTHER" id="PTHR33693">
    <property type="entry name" value="TYPE-5 URACIL-DNA GLYCOSYLASE"/>
    <property type="match status" value="1"/>
</dbReference>
<organism evidence="11 12">
    <name type="scientific">Sulfurirhabdus autotrophica</name>
    <dbReference type="NCBI Taxonomy" id="1706046"/>
    <lineage>
        <taxon>Bacteria</taxon>
        <taxon>Pseudomonadati</taxon>
        <taxon>Pseudomonadota</taxon>
        <taxon>Betaproteobacteria</taxon>
        <taxon>Nitrosomonadales</taxon>
        <taxon>Sulfuricellaceae</taxon>
        <taxon>Sulfurirhabdus</taxon>
    </lineage>
</organism>
<feature type="domain" description="Uracil-DNA glycosylase-like" evidence="10">
    <location>
        <begin position="35"/>
        <end position="202"/>
    </location>
</feature>
<dbReference type="Pfam" id="PF03167">
    <property type="entry name" value="UDG"/>
    <property type="match status" value="1"/>
</dbReference>
<evidence type="ECO:0000256" key="5">
    <source>
        <dbReference type="ARBA" id="ARBA00023004"/>
    </source>
</evidence>
<evidence type="ECO:0000256" key="2">
    <source>
        <dbReference type="ARBA" id="ARBA00022723"/>
    </source>
</evidence>
<evidence type="ECO:0000313" key="11">
    <source>
        <dbReference type="EMBL" id="TCV90232.1"/>
    </source>
</evidence>
<evidence type="ECO:0000256" key="4">
    <source>
        <dbReference type="ARBA" id="ARBA00022801"/>
    </source>
</evidence>
<gene>
    <name evidence="11" type="ORF">EDC63_101199</name>
</gene>
<keyword evidence="7" id="KW-0234">DNA repair</keyword>
<name>A0A4R3YED8_9PROT</name>
<keyword evidence="5" id="KW-0408">Iron</keyword>
<evidence type="ECO:0000259" key="10">
    <source>
        <dbReference type="SMART" id="SM00986"/>
    </source>
</evidence>
<keyword evidence="4" id="KW-0378">Hydrolase</keyword>
<evidence type="ECO:0000256" key="7">
    <source>
        <dbReference type="ARBA" id="ARBA00023204"/>
    </source>
</evidence>
<dbReference type="GO" id="GO:0006284">
    <property type="term" value="P:base-excision repair"/>
    <property type="evidence" value="ECO:0007669"/>
    <property type="project" value="InterPro"/>
</dbReference>
<dbReference type="OrthoDB" id="5290748at2"/>
<dbReference type="SMART" id="SM00987">
    <property type="entry name" value="UreE_C"/>
    <property type="match status" value="1"/>
</dbReference>
<dbReference type="Proteomes" id="UP000295367">
    <property type="component" value="Unassembled WGS sequence"/>
</dbReference>
<dbReference type="InterPro" id="IPR051536">
    <property type="entry name" value="UDG_Type-4/5"/>
</dbReference>
<keyword evidence="2" id="KW-0479">Metal-binding</keyword>
<dbReference type="InterPro" id="IPR036895">
    <property type="entry name" value="Uracil-DNA_glycosylase-like_sf"/>
</dbReference>
<comment type="similarity">
    <text evidence="8">Belongs to the uracil-DNA glycosylase (UDG) superfamily. Type 5 (UDGb) family.</text>
</comment>
<keyword evidence="1" id="KW-0004">4Fe-4S</keyword>
<dbReference type="GO" id="GO:0004844">
    <property type="term" value="F:uracil DNA N-glycosylase activity"/>
    <property type="evidence" value="ECO:0007669"/>
    <property type="project" value="InterPro"/>
</dbReference>
<dbReference type="RefSeq" id="WP_124947801.1">
    <property type="nucleotide sequence ID" value="NZ_BHVT01000073.1"/>
</dbReference>
<keyword evidence="12" id="KW-1185">Reference proteome</keyword>